<evidence type="ECO:0000256" key="3">
    <source>
        <dbReference type="ARBA" id="ARBA00022737"/>
    </source>
</evidence>
<dbReference type="AlphaFoldDB" id="A0A9N9XCR9"/>
<dbReference type="Proteomes" id="UP001153709">
    <property type="component" value="Chromosome 4"/>
</dbReference>
<evidence type="ECO:0000256" key="6">
    <source>
        <dbReference type="ARBA" id="ARBA00023273"/>
    </source>
</evidence>
<keyword evidence="5" id="KW-0969">Cilium</keyword>
<evidence type="ECO:0000313" key="7">
    <source>
        <dbReference type="EMBL" id="CAG9834051.1"/>
    </source>
</evidence>
<dbReference type="Gene3D" id="2.20.110.10">
    <property type="entry name" value="Histone H3 K4-specific methyltransferase SET7/9 N-terminal domain"/>
    <property type="match status" value="1"/>
</dbReference>
<keyword evidence="3" id="KW-0677">Repeat</keyword>
<dbReference type="OrthoDB" id="300500at2759"/>
<name>A0A9N9XCR9_DIABA</name>
<keyword evidence="6" id="KW-0966">Cell projection</keyword>
<dbReference type="EMBL" id="OU898279">
    <property type="protein sequence ID" value="CAG9834051.1"/>
    <property type="molecule type" value="Genomic_DNA"/>
</dbReference>
<organism evidence="7 8">
    <name type="scientific">Diabrotica balteata</name>
    <name type="common">Banded cucumber beetle</name>
    <dbReference type="NCBI Taxonomy" id="107213"/>
    <lineage>
        <taxon>Eukaryota</taxon>
        <taxon>Metazoa</taxon>
        <taxon>Ecdysozoa</taxon>
        <taxon>Arthropoda</taxon>
        <taxon>Hexapoda</taxon>
        <taxon>Insecta</taxon>
        <taxon>Pterygota</taxon>
        <taxon>Neoptera</taxon>
        <taxon>Endopterygota</taxon>
        <taxon>Coleoptera</taxon>
        <taxon>Polyphaga</taxon>
        <taxon>Cucujiformia</taxon>
        <taxon>Chrysomeloidea</taxon>
        <taxon>Chrysomelidae</taxon>
        <taxon>Galerucinae</taxon>
        <taxon>Diabroticina</taxon>
        <taxon>Diabroticites</taxon>
        <taxon>Diabrotica</taxon>
    </lineage>
</organism>
<dbReference type="SUPFAM" id="SSF82185">
    <property type="entry name" value="Histone H3 K4-specific methyltransferase SET7/9 N-terminal domain"/>
    <property type="match status" value="1"/>
</dbReference>
<comment type="subcellular location">
    <subcellularLocation>
        <location evidence="1">Cell projection</location>
        <location evidence="1">Cilium</location>
        <location evidence="1">Flagellum</location>
    </subcellularLocation>
</comment>
<reference evidence="7" key="1">
    <citation type="submission" date="2022-01" db="EMBL/GenBank/DDBJ databases">
        <authorList>
            <person name="King R."/>
        </authorList>
    </citation>
    <scope>NUCLEOTIDE SEQUENCE</scope>
</reference>
<evidence type="ECO:0000256" key="5">
    <source>
        <dbReference type="ARBA" id="ARBA00023069"/>
    </source>
</evidence>
<evidence type="ECO:0000313" key="8">
    <source>
        <dbReference type="Proteomes" id="UP001153709"/>
    </source>
</evidence>
<gene>
    <name evidence="7" type="ORF">DIABBA_LOCUS7402</name>
</gene>
<protein>
    <recommendedName>
        <fullName evidence="2">MORN repeat-containing protein 5</fullName>
    </recommendedName>
</protein>
<dbReference type="InterPro" id="IPR003409">
    <property type="entry name" value="MORN"/>
</dbReference>
<keyword evidence="4" id="KW-0282">Flagellum</keyword>
<dbReference type="PANTHER" id="PTHR46437">
    <property type="entry name" value="MORN REPEAT-CONTAINING PROTEIN 5"/>
    <property type="match status" value="1"/>
</dbReference>
<dbReference type="PANTHER" id="PTHR46437:SF1">
    <property type="entry name" value="MORN REPEAT-CONTAINING PROTEIN 5"/>
    <property type="match status" value="1"/>
</dbReference>
<evidence type="ECO:0000256" key="4">
    <source>
        <dbReference type="ARBA" id="ARBA00022846"/>
    </source>
</evidence>
<dbReference type="InterPro" id="IPR042814">
    <property type="entry name" value="Morn5"/>
</dbReference>
<sequence>MSSYKRETLKNSDTPSFPTLLTSKSSHRWSMDSSHYEHMFSKQYCDSKRSMRKSYELSSTSSIERLSVFFKRGSERVLFAPDQYGRYVNKMSSKSSKSMVDTIALNNQWALKSERRKPVKQFCTGSRYLGEWNYFGMSGQGVYRYPHGVIYEGPFNTNGMFHGFGTLTYPNGQQFHGAWENGHLVTKLKSASGENVPTLFHVPDRRFSYEQKYGLGVPGKEYLTNRQPTPKLSNGCYDVGEGTYCPSKGYILSYTTEYYERKFSLDRSSVVDYRFRLLNMEDEDWQYYKDNEVLADLKAHIDKNFIIGKERVLEIPIQKKIEWIKKYCRSNPEYPVGYVPQLYEVFTTGAKDDKMRVEQEYEKAPKYCDEDCPSSDPTPNKLFSSTFTTKVSRGLRKKTLESLNAFRRKKPTIKKSIGGTSYKLSNNLSLKTSEKDLLWMYTHSPHSRKRSTYSVKTVDDQTQDIKKGILKAEPEEIGDSVAALEAIKATAARTADILHQDLETDIINLSLSETTSTLTQQQLLSATSTLESLLYKHDKKGEKPDVADRSTEISLASGEVIIPLKTDSLRLEPILEPTIIPKKEKRLSHEILKTKKGRITESSSDGEIVEKELIRPKLIISEASICYVARKPEDVMNMGQRRTKKIYLNDSKYQNLNYK</sequence>
<dbReference type="GO" id="GO:0031514">
    <property type="term" value="C:motile cilium"/>
    <property type="evidence" value="ECO:0007669"/>
    <property type="project" value="UniProtKB-SubCell"/>
</dbReference>
<dbReference type="SMART" id="SM00698">
    <property type="entry name" value="MORN"/>
    <property type="match status" value="2"/>
</dbReference>
<evidence type="ECO:0000256" key="1">
    <source>
        <dbReference type="ARBA" id="ARBA00004230"/>
    </source>
</evidence>
<accession>A0A9N9XCR9</accession>
<keyword evidence="8" id="KW-1185">Reference proteome</keyword>
<evidence type="ECO:0000256" key="2">
    <source>
        <dbReference type="ARBA" id="ARBA00016322"/>
    </source>
</evidence>
<proteinExistence type="predicted"/>